<feature type="compositionally biased region" description="Basic residues" evidence="1">
    <location>
        <begin position="1"/>
        <end position="12"/>
    </location>
</feature>
<organism evidence="2 3">
    <name type="scientific">Oedothorax gibbosus</name>
    <dbReference type="NCBI Taxonomy" id="931172"/>
    <lineage>
        <taxon>Eukaryota</taxon>
        <taxon>Metazoa</taxon>
        <taxon>Ecdysozoa</taxon>
        <taxon>Arthropoda</taxon>
        <taxon>Chelicerata</taxon>
        <taxon>Arachnida</taxon>
        <taxon>Araneae</taxon>
        <taxon>Araneomorphae</taxon>
        <taxon>Entelegynae</taxon>
        <taxon>Araneoidea</taxon>
        <taxon>Linyphiidae</taxon>
        <taxon>Erigoninae</taxon>
        <taxon>Oedothorax</taxon>
    </lineage>
</organism>
<protein>
    <submittedName>
        <fullName evidence="2">Uncharacterized protein</fullName>
    </submittedName>
</protein>
<evidence type="ECO:0000313" key="3">
    <source>
        <dbReference type="Proteomes" id="UP000827092"/>
    </source>
</evidence>
<dbReference type="Proteomes" id="UP000827092">
    <property type="component" value="Unassembled WGS sequence"/>
</dbReference>
<feature type="region of interest" description="Disordered" evidence="1">
    <location>
        <begin position="1"/>
        <end position="25"/>
    </location>
</feature>
<dbReference type="AlphaFoldDB" id="A0AAV6TDJ2"/>
<feature type="non-terminal residue" evidence="2">
    <location>
        <position position="1"/>
    </location>
</feature>
<keyword evidence="3" id="KW-1185">Reference proteome</keyword>
<proteinExistence type="predicted"/>
<name>A0AAV6TDJ2_9ARAC</name>
<accession>A0AAV6TDJ2</accession>
<evidence type="ECO:0000313" key="2">
    <source>
        <dbReference type="EMBL" id="KAG8155761.1"/>
    </source>
</evidence>
<sequence length="58" mass="6265">FPSTRKMQKGKKGGASPVLRTGSAPLVPGKVTRVIGQKLDDQRASAWSQPFRHPCHAP</sequence>
<reference evidence="2 3" key="1">
    <citation type="journal article" date="2022" name="Nat. Ecol. Evol.">
        <title>A masculinizing supergene underlies an exaggerated male reproductive morph in a spider.</title>
        <authorList>
            <person name="Hendrickx F."/>
            <person name="De Corte Z."/>
            <person name="Sonet G."/>
            <person name="Van Belleghem S.M."/>
            <person name="Kostlbacher S."/>
            <person name="Vangestel C."/>
        </authorList>
    </citation>
    <scope>NUCLEOTIDE SEQUENCE [LARGE SCALE GENOMIC DNA]</scope>
    <source>
        <strain evidence="2">W744_W776</strain>
    </source>
</reference>
<dbReference type="EMBL" id="JAFNEN010006697">
    <property type="protein sequence ID" value="KAG8155761.1"/>
    <property type="molecule type" value="Genomic_DNA"/>
</dbReference>
<comment type="caution">
    <text evidence="2">The sequence shown here is derived from an EMBL/GenBank/DDBJ whole genome shotgun (WGS) entry which is preliminary data.</text>
</comment>
<evidence type="ECO:0000256" key="1">
    <source>
        <dbReference type="SAM" id="MobiDB-lite"/>
    </source>
</evidence>
<gene>
    <name evidence="2" type="ORF">JTE90_009624</name>
</gene>